<dbReference type="RefSeq" id="WP_126178342.1">
    <property type="nucleotide sequence ID" value="NZ_PELN01000351.1"/>
</dbReference>
<organism evidence="4 5">
    <name type="scientific">Thermus scotoductus</name>
    <dbReference type="NCBI Taxonomy" id="37636"/>
    <lineage>
        <taxon>Bacteria</taxon>
        <taxon>Thermotogati</taxon>
        <taxon>Deinococcota</taxon>
        <taxon>Deinococci</taxon>
        <taxon>Thermales</taxon>
        <taxon>Thermaceae</taxon>
        <taxon>Thermus</taxon>
    </lineage>
</organism>
<dbReference type="AlphaFoldDB" id="A0A430R011"/>
<dbReference type="PANTHER" id="PTHR33308">
    <property type="entry name" value="PEPTIDOGLYCAN HYDROLASE FLGJ"/>
    <property type="match status" value="1"/>
</dbReference>
<evidence type="ECO:0000259" key="3">
    <source>
        <dbReference type="Pfam" id="PF01832"/>
    </source>
</evidence>
<proteinExistence type="predicted"/>
<name>A0A430R011_THESC</name>
<evidence type="ECO:0000313" key="5">
    <source>
        <dbReference type="Proteomes" id="UP000286910"/>
    </source>
</evidence>
<dbReference type="PANTHER" id="PTHR33308:SF9">
    <property type="entry name" value="PEPTIDOGLYCAN HYDROLASE FLGJ"/>
    <property type="match status" value="1"/>
</dbReference>
<gene>
    <name evidence="4" type="ORF">CSW45_12770</name>
</gene>
<feature type="domain" description="Mannosyl-glycoprotein endo-beta-N-acetylglucosamidase-like" evidence="3">
    <location>
        <begin position="67"/>
        <end position="227"/>
    </location>
</feature>
<keyword evidence="1" id="KW-0378">Hydrolase</keyword>
<comment type="caution">
    <text evidence="4">The sequence shown here is derived from an EMBL/GenBank/DDBJ whole genome shotgun (WGS) entry which is preliminary data.</text>
</comment>
<dbReference type="InterPro" id="IPR002901">
    <property type="entry name" value="MGlyc_endo_b_GlcNAc-like_dom"/>
</dbReference>
<dbReference type="EMBL" id="PELR01000383">
    <property type="protein sequence ID" value="RTH00705.1"/>
    <property type="molecule type" value="Genomic_DNA"/>
</dbReference>
<evidence type="ECO:0000256" key="2">
    <source>
        <dbReference type="SAM" id="MobiDB-lite"/>
    </source>
</evidence>
<dbReference type="Proteomes" id="UP000286910">
    <property type="component" value="Unassembled WGS sequence"/>
</dbReference>
<feature type="region of interest" description="Disordered" evidence="2">
    <location>
        <begin position="29"/>
        <end position="54"/>
    </location>
</feature>
<accession>A0A430R011</accession>
<protein>
    <recommendedName>
        <fullName evidence="3">Mannosyl-glycoprotein endo-beta-N-acetylglucosamidase-like domain-containing protein</fullName>
    </recommendedName>
</protein>
<evidence type="ECO:0000256" key="1">
    <source>
        <dbReference type="ARBA" id="ARBA00022801"/>
    </source>
</evidence>
<dbReference type="InterPro" id="IPR051056">
    <property type="entry name" value="Glycosyl_Hydrolase_73"/>
</dbReference>
<reference evidence="4 5" key="1">
    <citation type="journal article" date="2019" name="Extremophiles">
        <title>Biogeography of thermophiles and predominance of Thermus scotoductus in domestic water heaters.</title>
        <authorList>
            <person name="Wilpiszeski R.L."/>
            <person name="Zhang Z."/>
            <person name="House C.H."/>
        </authorList>
    </citation>
    <scope>NUCLEOTIDE SEQUENCE [LARGE SCALE GENOMIC DNA]</scope>
    <source>
        <strain evidence="4 5">32_S32</strain>
    </source>
</reference>
<dbReference type="Gene3D" id="1.10.530.10">
    <property type="match status" value="1"/>
</dbReference>
<dbReference type="GO" id="GO:0004040">
    <property type="term" value="F:amidase activity"/>
    <property type="evidence" value="ECO:0007669"/>
    <property type="project" value="InterPro"/>
</dbReference>
<sequence length="250" mass="28326">MAKVRFKGAFLGGLVTVAVAALLPYPRRKDMGQQPQQPKQPFDPNVLPNNPALPRDPSQRAFILKIAPLARKVQVLTGIPASVGIAQAIHETGWGTSGMYRDLKNLYGFKTGGRCDGSDRSDGTKPLEVPWTSQYRPVNEPCPYFRKYASEYDSILDWALRFYRCALYSCPYKGKPDLVVLHALSYRQNWLAFLNAGALHSYNPLPGDPESRQYTKKIINLIRSYQLYRYDVPVQYWKLREDVSKVVPVA</sequence>
<dbReference type="Pfam" id="PF01832">
    <property type="entry name" value="Glucosaminidase"/>
    <property type="match status" value="1"/>
</dbReference>
<evidence type="ECO:0000313" key="4">
    <source>
        <dbReference type="EMBL" id="RTH00705.1"/>
    </source>
</evidence>